<feature type="non-terminal residue" evidence="1">
    <location>
        <position position="43"/>
    </location>
</feature>
<evidence type="ECO:0000313" key="1">
    <source>
        <dbReference type="EMBL" id="SVB13531.1"/>
    </source>
</evidence>
<sequence length="43" mass="5018">MAINETQKLSRLARYSQEEFLSEGSLLNQTRLNRFILIAVLLH</sequence>
<name>A0A382BJ31_9ZZZZ</name>
<proteinExistence type="predicted"/>
<dbReference type="AlphaFoldDB" id="A0A382BJ31"/>
<organism evidence="1">
    <name type="scientific">marine metagenome</name>
    <dbReference type="NCBI Taxonomy" id="408172"/>
    <lineage>
        <taxon>unclassified sequences</taxon>
        <taxon>metagenomes</taxon>
        <taxon>ecological metagenomes</taxon>
    </lineage>
</organism>
<dbReference type="EMBL" id="UINC01029944">
    <property type="protein sequence ID" value="SVB13531.1"/>
    <property type="molecule type" value="Genomic_DNA"/>
</dbReference>
<reference evidence="1" key="1">
    <citation type="submission" date="2018-05" db="EMBL/GenBank/DDBJ databases">
        <authorList>
            <person name="Lanie J.A."/>
            <person name="Ng W.-L."/>
            <person name="Kazmierczak K.M."/>
            <person name="Andrzejewski T.M."/>
            <person name="Davidsen T.M."/>
            <person name="Wayne K.J."/>
            <person name="Tettelin H."/>
            <person name="Glass J.I."/>
            <person name="Rusch D."/>
            <person name="Podicherti R."/>
            <person name="Tsui H.-C.T."/>
            <person name="Winkler M.E."/>
        </authorList>
    </citation>
    <scope>NUCLEOTIDE SEQUENCE</scope>
</reference>
<gene>
    <name evidence="1" type="ORF">METZ01_LOCUS166385</name>
</gene>
<accession>A0A382BJ31</accession>
<protein>
    <submittedName>
        <fullName evidence="1">Uncharacterized protein</fullName>
    </submittedName>
</protein>